<evidence type="ECO:0000313" key="3">
    <source>
        <dbReference type="EMBL" id="KIW22057.1"/>
    </source>
</evidence>
<dbReference type="InterPro" id="IPR003323">
    <property type="entry name" value="OTU_dom"/>
</dbReference>
<dbReference type="InterPro" id="IPR050704">
    <property type="entry name" value="Peptidase_C85-like"/>
</dbReference>
<evidence type="ECO:0000256" key="1">
    <source>
        <dbReference type="SAM" id="MobiDB-lite"/>
    </source>
</evidence>
<accession>A0A0D2ABD3</accession>
<dbReference type="OrthoDB" id="409956at2759"/>
<dbReference type="Proteomes" id="UP000054466">
    <property type="component" value="Unassembled WGS sequence"/>
</dbReference>
<dbReference type="GO" id="GO:0004843">
    <property type="term" value="F:cysteine-type deubiquitinase activity"/>
    <property type="evidence" value="ECO:0007669"/>
    <property type="project" value="TreeGrafter"/>
</dbReference>
<dbReference type="VEuPathDB" id="FungiDB:PV07_12549"/>
<reference evidence="3 4" key="1">
    <citation type="submission" date="2015-01" db="EMBL/GenBank/DDBJ databases">
        <title>The Genome Sequence of Cladophialophora immunda CBS83496.</title>
        <authorList>
            <consortium name="The Broad Institute Genomics Platform"/>
            <person name="Cuomo C."/>
            <person name="de Hoog S."/>
            <person name="Gorbushina A."/>
            <person name="Stielow B."/>
            <person name="Teixiera M."/>
            <person name="Abouelleil A."/>
            <person name="Chapman S.B."/>
            <person name="Priest M."/>
            <person name="Young S.K."/>
            <person name="Wortman J."/>
            <person name="Nusbaum C."/>
            <person name="Birren B."/>
        </authorList>
    </citation>
    <scope>NUCLEOTIDE SEQUENCE [LARGE SCALE GENOMIC DNA]</scope>
    <source>
        <strain evidence="3 4">CBS 83496</strain>
    </source>
</reference>
<feature type="region of interest" description="Disordered" evidence="1">
    <location>
        <begin position="163"/>
        <end position="194"/>
    </location>
</feature>
<dbReference type="PROSITE" id="PS50802">
    <property type="entry name" value="OTU"/>
    <property type="match status" value="1"/>
</dbReference>
<name>A0A0D2ABD3_9EURO</name>
<evidence type="ECO:0000313" key="4">
    <source>
        <dbReference type="Proteomes" id="UP000054466"/>
    </source>
</evidence>
<protein>
    <recommendedName>
        <fullName evidence="2">OTU domain-containing protein</fullName>
    </recommendedName>
</protein>
<proteinExistence type="predicted"/>
<dbReference type="Gene3D" id="3.90.70.80">
    <property type="match status" value="1"/>
</dbReference>
<dbReference type="InterPro" id="IPR038765">
    <property type="entry name" value="Papain-like_cys_pep_sf"/>
</dbReference>
<dbReference type="Pfam" id="PF02338">
    <property type="entry name" value="OTU"/>
    <property type="match status" value="1"/>
</dbReference>
<sequence>MVRRSGARRPNLAERGLRVKKVPGDGNCLFAALSDKLCGSPICHTQIRATVVSHLRQNRQHFASFVEEDEPQRRRTLRSTTSAACQEPKDRFEKYLSSMSLSGTSGGHLELQAFCDAFARMVIVYDTSTKKSGGDEITERVFTPQVGDTAVVKSSLRIVFSGDGEKEGHYDSTQSENGGGEIEEPLHHSAYTRA</sequence>
<dbReference type="GO" id="GO:0016579">
    <property type="term" value="P:protein deubiquitination"/>
    <property type="evidence" value="ECO:0007669"/>
    <property type="project" value="TreeGrafter"/>
</dbReference>
<dbReference type="AlphaFoldDB" id="A0A0D2ABD3"/>
<keyword evidence="4" id="KW-1185">Reference proteome</keyword>
<dbReference type="HOGENOM" id="CLU_1402282_0_0_1"/>
<dbReference type="EMBL" id="KN847052">
    <property type="protein sequence ID" value="KIW22057.1"/>
    <property type="molecule type" value="Genomic_DNA"/>
</dbReference>
<gene>
    <name evidence="3" type="ORF">PV07_12549</name>
</gene>
<dbReference type="STRING" id="569365.A0A0D2ABD3"/>
<dbReference type="PANTHER" id="PTHR12419">
    <property type="entry name" value="OTU DOMAIN CONTAINING PROTEIN"/>
    <property type="match status" value="1"/>
</dbReference>
<dbReference type="RefSeq" id="XP_016242273.1">
    <property type="nucleotide sequence ID" value="XM_016400084.1"/>
</dbReference>
<feature type="domain" description="OTU" evidence="2">
    <location>
        <begin position="17"/>
        <end position="176"/>
    </location>
</feature>
<dbReference type="SUPFAM" id="SSF54001">
    <property type="entry name" value="Cysteine proteinases"/>
    <property type="match status" value="1"/>
</dbReference>
<evidence type="ECO:0000259" key="2">
    <source>
        <dbReference type="PROSITE" id="PS50802"/>
    </source>
</evidence>
<dbReference type="GeneID" id="27351743"/>
<organism evidence="3 4">
    <name type="scientific">Cladophialophora immunda</name>
    <dbReference type="NCBI Taxonomy" id="569365"/>
    <lineage>
        <taxon>Eukaryota</taxon>
        <taxon>Fungi</taxon>
        <taxon>Dikarya</taxon>
        <taxon>Ascomycota</taxon>
        <taxon>Pezizomycotina</taxon>
        <taxon>Eurotiomycetes</taxon>
        <taxon>Chaetothyriomycetidae</taxon>
        <taxon>Chaetothyriales</taxon>
        <taxon>Herpotrichiellaceae</taxon>
        <taxon>Cladophialophora</taxon>
    </lineage>
</organism>